<dbReference type="SUPFAM" id="SSF52047">
    <property type="entry name" value="RNI-like"/>
    <property type="match status" value="1"/>
</dbReference>
<dbReference type="GO" id="GO:0005930">
    <property type="term" value="C:axoneme"/>
    <property type="evidence" value="ECO:0007669"/>
    <property type="project" value="UniProtKB-SubCell"/>
</dbReference>
<dbReference type="EMBL" id="FNXT01000334">
    <property type="protein sequence ID" value="SZX63608.1"/>
    <property type="molecule type" value="Genomic_DNA"/>
</dbReference>
<dbReference type="InterPro" id="IPR032675">
    <property type="entry name" value="LRR_dom_sf"/>
</dbReference>
<sequence>MLQNDPFDDEGLGLGCCNTYGSLHNTYGGRFNTYDSSHNTYGRRFNTYGSPHNAYGGHFNTYGSPHDIYSGHYSTYCSPYNSLLSRYDNCGGPYSTYSKACRTYGSYYDRCWPHGPPWQGQMPADLLPHILQYVDCRKRMNTMALVSRAWRTAADAAAVTNEDVHLLLDNNQGTITASLAGWLRKHGSGVRSIDLNYKNERSDYYYHNHDLYNGDINPNLPFSQLAGLRSLSLVNANPQKDGAGLRVMLHCHTPEHPSFQRQLGCLGSSLTSLTLQSVQLSDISSGWHFVAALTSLQHLGLQQAPLSVCKSKTIAGSESKLGHALTALSRLTRLRLQWEIDNTIKLALGTLTRLQELRLHACGAAAASQRSRLNLPHTLKHLDVNIPQWFNDDSTPDLASLTGLRHLQLQDAKWLNTGMMYGMSQLTHLHLCMACDGLNASCMPPLLDVLSVNQQLRHLQLEVGNADNLQDPMILVGPLEQCGALTSSSHLTSLQLRGLQLPAACGKLLFPEGRVLPDLFTLELPGKPQRWWDNDDHSAYGAPLEPGDIDSLVRSCPGLYKLDVAGSLQPGVDMSGLKHLWRLTSLVVGGESVDDDCAEGLAQVAGLETLIIIDPAKNEENPEDRDPYNDGDLFRASYGSSGRGWSWYGGYYGYGRATEPVGSHFTFEGLYNLMQLRRLHHIGISRNTCLFTGLRLSDAYDCKEMEEFGGWDDPQLQRLLDSNCKWQAFKKRKEREEERAGLQERAAVLAGELAESELQNVAQQHELDDQQHVIADLQQVIVDQQHEIVDLQQEVRRLRQQKRHRQQEQSTKDRFGHKHSRRRQS</sequence>
<comment type="subcellular location">
    <subcellularLocation>
        <location evidence="1">Cytoplasm</location>
        <location evidence="1">Cytoskeleton</location>
        <location evidence="1">Cilium axoneme</location>
    </subcellularLocation>
</comment>
<dbReference type="SUPFAM" id="SSF81383">
    <property type="entry name" value="F-box domain"/>
    <property type="match status" value="1"/>
</dbReference>
<keyword evidence="4" id="KW-1185">Reference proteome</keyword>
<dbReference type="InterPro" id="IPR036047">
    <property type="entry name" value="F-box-like_dom_sf"/>
</dbReference>
<proteinExistence type="predicted"/>
<feature type="region of interest" description="Disordered" evidence="2">
    <location>
        <begin position="799"/>
        <end position="825"/>
    </location>
</feature>
<evidence type="ECO:0008006" key="5">
    <source>
        <dbReference type="Google" id="ProtNLM"/>
    </source>
</evidence>
<name>A0A383VDH4_TETOB</name>
<evidence type="ECO:0000313" key="3">
    <source>
        <dbReference type="EMBL" id="SZX63608.1"/>
    </source>
</evidence>
<organism evidence="3 4">
    <name type="scientific">Tetradesmus obliquus</name>
    <name type="common">Green alga</name>
    <name type="synonym">Acutodesmus obliquus</name>
    <dbReference type="NCBI Taxonomy" id="3088"/>
    <lineage>
        <taxon>Eukaryota</taxon>
        <taxon>Viridiplantae</taxon>
        <taxon>Chlorophyta</taxon>
        <taxon>core chlorophytes</taxon>
        <taxon>Chlorophyceae</taxon>
        <taxon>CS clade</taxon>
        <taxon>Sphaeropleales</taxon>
        <taxon>Scenedesmaceae</taxon>
        <taxon>Tetradesmus</taxon>
    </lineage>
</organism>
<evidence type="ECO:0000256" key="2">
    <source>
        <dbReference type="SAM" id="MobiDB-lite"/>
    </source>
</evidence>
<reference evidence="3 4" key="1">
    <citation type="submission" date="2016-10" db="EMBL/GenBank/DDBJ databases">
        <authorList>
            <person name="Cai Z."/>
        </authorList>
    </citation>
    <scope>NUCLEOTIDE SEQUENCE [LARGE SCALE GENOMIC DNA]</scope>
</reference>
<protein>
    <recommendedName>
        <fullName evidence="5">F-box domain-containing protein</fullName>
    </recommendedName>
</protein>
<dbReference type="AlphaFoldDB" id="A0A383VDH4"/>
<dbReference type="Gene3D" id="3.80.10.10">
    <property type="entry name" value="Ribonuclease Inhibitor"/>
    <property type="match status" value="2"/>
</dbReference>
<feature type="compositionally biased region" description="Basic residues" evidence="2">
    <location>
        <begin position="815"/>
        <end position="825"/>
    </location>
</feature>
<gene>
    <name evidence="3" type="ORF">BQ4739_LOCUS4164</name>
</gene>
<dbReference type="PANTHER" id="PTHR47186:SF3">
    <property type="entry name" value="OS09G0267800 PROTEIN"/>
    <property type="match status" value="1"/>
</dbReference>
<dbReference type="Proteomes" id="UP000256970">
    <property type="component" value="Unassembled WGS sequence"/>
</dbReference>
<evidence type="ECO:0000313" key="4">
    <source>
        <dbReference type="Proteomes" id="UP000256970"/>
    </source>
</evidence>
<evidence type="ECO:0000256" key="1">
    <source>
        <dbReference type="ARBA" id="ARBA00004430"/>
    </source>
</evidence>
<accession>A0A383VDH4</accession>
<dbReference type="PANTHER" id="PTHR47186">
    <property type="entry name" value="LEUCINE-RICH REPEAT-CONTAINING PROTEIN 57"/>
    <property type="match status" value="1"/>
</dbReference>